<feature type="transmembrane region" description="Helical" evidence="5">
    <location>
        <begin position="354"/>
        <end position="374"/>
    </location>
</feature>
<evidence type="ECO:0000256" key="4">
    <source>
        <dbReference type="ARBA" id="ARBA00023136"/>
    </source>
</evidence>
<dbReference type="GO" id="GO:0022857">
    <property type="term" value="F:transmembrane transporter activity"/>
    <property type="evidence" value="ECO:0007669"/>
    <property type="project" value="InterPro"/>
</dbReference>
<dbReference type="InterPro" id="IPR049680">
    <property type="entry name" value="FLVCR1-2_SLC49-like"/>
</dbReference>
<dbReference type="EMBL" id="BJYK01000009">
    <property type="protein sequence ID" value="GEN81222.1"/>
    <property type="molecule type" value="Genomic_DNA"/>
</dbReference>
<proteinExistence type="predicted"/>
<dbReference type="AlphaFoldDB" id="A0A511Z1A9"/>
<evidence type="ECO:0000313" key="8">
    <source>
        <dbReference type="Proteomes" id="UP000321484"/>
    </source>
</evidence>
<keyword evidence="4 5" id="KW-0472">Membrane</keyword>
<comment type="caution">
    <text evidence="7">The sequence shown here is derived from an EMBL/GenBank/DDBJ whole genome shotgun (WGS) entry which is preliminary data.</text>
</comment>
<dbReference type="InterPro" id="IPR036259">
    <property type="entry name" value="MFS_trans_sf"/>
</dbReference>
<feature type="transmembrane region" description="Helical" evidence="5">
    <location>
        <begin position="87"/>
        <end position="106"/>
    </location>
</feature>
<feature type="transmembrane region" description="Helical" evidence="5">
    <location>
        <begin position="180"/>
        <end position="197"/>
    </location>
</feature>
<dbReference type="GO" id="GO:0005886">
    <property type="term" value="C:plasma membrane"/>
    <property type="evidence" value="ECO:0007669"/>
    <property type="project" value="UniProtKB-SubCell"/>
</dbReference>
<evidence type="ECO:0000256" key="5">
    <source>
        <dbReference type="SAM" id="Phobius"/>
    </source>
</evidence>
<keyword evidence="8" id="KW-1185">Reference proteome</keyword>
<dbReference type="OrthoDB" id="6899210at2"/>
<dbReference type="Proteomes" id="UP000321484">
    <property type="component" value="Unassembled WGS sequence"/>
</dbReference>
<evidence type="ECO:0000313" key="7">
    <source>
        <dbReference type="EMBL" id="GEN81222.1"/>
    </source>
</evidence>
<dbReference type="RefSeq" id="WP_146819902.1">
    <property type="nucleotide sequence ID" value="NZ_BJYK01000009.1"/>
</dbReference>
<dbReference type="PANTHER" id="PTHR10924:SF6">
    <property type="entry name" value="SOLUTE CARRIER FAMILY 49 MEMBER A3"/>
    <property type="match status" value="1"/>
</dbReference>
<feature type="transmembrane region" description="Helical" evidence="5">
    <location>
        <begin position="20"/>
        <end position="40"/>
    </location>
</feature>
<dbReference type="Pfam" id="PF07690">
    <property type="entry name" value="MFS_1"/>
    <property type="match status" value="1"/>
</dbReference>
<dbReference type="SUPFAM" id="SSF103473">
    <property type="entry name" value="MFS general substrate transporter"/>
    <property type="match status" value="1"/>
</dbReference>
<feature type="domain" description="Major facilitator superfamily (MFS) profile" evidence="6">
    <location>
        <begin position="18"/>
        <end position="408"/>
    </location>
</feature>
<accession>A0A511Z1A9</accession>
<protein>
    <recommendedName>
        <fullName evidence="6">Major facilitator superfamily (MFS) profile domain-containing protein</fullName>
    </recommendedName>
</protein>
<comment type="subcellular location">
    <subcellularLocation>
        <location evidence="1">Cell membrane</location>
        <topology evidence="1">Multi-pass membrane protein</topology>
    </subcellularLocation>
</comment>
<evidence type="ECO:0000256" key="2">
    <source>
        <dbReference type="ARBA" id="ARBA00022692"/>
    </source>
</evidence>
<feature type="transmembrane region" description="Helical" evidence="5">
    <location>
        <begin position="295"/>
        <end position="313"/>
    </location>
</feature>
<evidence type="ECO:0000256" key="1">
    <source>
        <dbReference type="ARBA" id="ARBA00004651"/>
    </source>
</evidence>
<feature type="transmembrane region" description="Helical" evidence="5">
    <location>
        <begin position="380"/>
        <end position="399"/>
    </location>
</feature>
<dbReference type="InterPro" id="IPR011701">
    <property type="entry name" value="MFS"/>
</dbReference>
<feature type="transmembrane region" description="Helical" evidence="5">
    <location>
        <begin position="60"/>
        <end position="80"/>
    </location>
</feature>
<reference evidence="7 8" key="1">
    <citation type="submission" date="2019-07" db="EMBL/GenBank/DDBJ databases">
        <title>Whole genome shotgun sequence of Actinotalea fermentans NBRC 105374.</title>
        <authorList>
            <person name="Hosoyama A."/>
            <person name="Uohara A."/>
            <person name="Ohji S."/>
            <person name="Ichikawa N."/>
        </authorList>
    </citation>
    <scope>NUCLEOTIDE SEQUENCE [LARGE SCALE GENOMIC DNA]</scope>
    <source>
        <strain evidence="7 8">NBRC 105374</strain>
    </source>
</reference>
<feature type="transmembrane region" description="Helical" evidence="5">
    <location>
        <begin position="267"/>
        <end position="286"/>
    </location>
</feature>
<dbReference type="PROSITE" id="PS50850">
    <property type="entry name" value="MFS"/>
    <property type="match status" value="1"/>
</dbReference>
<feature type="transmembrane region" description="Helical" evidence="5">
    <location>
        <begin position="112"/>
        <end position="134"/>
    </location>
</feature>
<sequence length="417" mass="43259">MSVHRVVDGGAGYRLYGYRWVVLAVFMLVNLTIQVLWISYAPVTGPAAELYGVSDLQIGLLAMTFMIAFIPLSIPASWVIDTYGSRVGVGIGVALMGVFGLLRGFAGDSYGLVLAATIGVACAQPFLLNAWTTVPAKWFPEQGRATAVGLVTLANLVGTALGMALTPVLAESMSLPTVQLVYGAAAAASSAAFLALMREAPPTPPGPDGSDVRSLALAGLRHALRVRPFWFVLAIAVAGLGIFNGVSTWVENIIRPRGFTPTDAGTLGAVMVVGGLVGAVVIPALSDRQGKRRRYLMVAVVGAVPGLLGLTFATSPVLLFASAAVLGFFLVSALPVGMQYGAEITHPTPEATSNGLIQLFGQGAVVFVYVMEAMRTADGSFTPSLLLAVGLLVACAGLVTRMRDPEPAGEDVQPVTG</sequence>
<dbReference type="Gene3D" id="1.20.1250.20">
    <property type="entry name" value="MFS general substrate transporter like domains"/>
    <property type="match status" value="2"/>
</dbReference>
<evidence type="ECO:0000256" key="3">
    <source>
        <dbReference type="ARBA" id="ARBA00022989"/>
    </source>
</evidence>
<feature type="transmembrane region" description="Helical" evidence="5">
    <location>
        <begin position="229"/>
        <end position="247"/>
    </location>
</feature>
<dbReference type="InterPro" id="IPR020846">
    <property type="entry name" value="MFS_dom"/>
</dbReference>
<feature type="transmembrane region" description="Helical" evidence="5">
    <location>
        <begin position="146"/>
        <end position="168"/>
    </location>
</feature>
<gene>
    <name evidence="7" type="ORF">AFE02nite_29560</name>
</gene>
<name>A0A511Z1A9_9CELL</name>
<feature type="transmembrane region" description="Helical" evidence="5">
    <location>
        <begin position="319"/>
        <end position="342"/>
    </location>
</feature>
<keyword evidence="3 5" id="KW-1133">Transmembrane helix</keyword>
<evidence type="ECO:0000259" key="6">
    <source>
        <dbReference type="PROSITE" id="PS50850"/>
    </source>
</evidence>
<dbReference type="PANTHER" id="PTHR10924">
    <property type="entry name" value="MAJOR FACILITATOR SUPERFAMILY PROTEIN-RELATED"/>
    <property type="match status" value="1"/>
</dbReference>
<keyword evidence="2 5" id="KW-0812">Transmembrane</keyword>
<organism evidence="7 8">
    <name type="scientific">Actinotalea fermentans</name>
    <dbReference type="NCBI Taxonomy" id="43671"/>
    <lineage>
        <taxon>Bacteria</taxon>
        <taxon>Bacillati</taxon>
        <taxon>Actinomycetota</taxon>
        <taxon>Actinomycetes</taxon>
        <taxon>Micrococcales</taxon>
        <taxon>Cellulomonadaceae</taxon>
        <taxon>Actinotalea</taxon>
    </lineage>
</organism>